<dbReference type="EMBL" id="CP017147">
    <property type="protein sequence ID" value="AOO81071.1"/>
    <property type="molecule type" value="Genomic_DNA"/>
</dbReference>
<keyword evidence="2" id="KW-1003">Cell membrane</keyword>
<dbReference type="SUPFAM" id="SSF103473">
    <property type="entry name" value="MFS general substrate transporter"/>
    <property type="match status" value="1"/>
</dbReference>
<dbReference type="InterPro" id="IPR036259">
    <property type="entry name" value="MFS_trans_sf"/>
</dbReference>
<evidence type="ECO:0000256" key="1">
    <source>
        <dbReference type="ARBA" id="ARBA00004651"/>
    </source>
</evidence>
<keyword evidence="4 6" id="KW-1133">Transmembrane helix</keyword>
<evidence type="ECO:0000256" key="4">
    <source>
        <dbReference type="ARBA" id="ARBA00022989"/>
    </source>
</evidence>
<dbReference type="OrthoDB" id="145388at2"/>
<keyword evidence="8" id="KW-1185">Reference proteome</keyword>
<feature type="transmembrane region" description="Helical" evidence="6">
    <location>
        <begin position="277"/>
        <end position="296"/>
    </location>
</feature>
<dbReference type="PANTHER" id="PTHR23513:SF6">
    <property type="entry name" value="MAJOR FACILITATOR SUPERFAMILY ASSOCIATED DOMAIN-CONTAINING PROTEIN"/>
    <property type="match status" value="1"/>
</dbReference>
<keyword evidence="3 6" id="KW-0812">Transmembrane</keyword>
<gene>
    <name evidence="7" type="ORF">BHK69_11900</name>
</gene>
<evidence type="ECO:0000313" key="7">
    <source>
        <dbReference type="EMBL" id="AOO81071.1"/>
    </source>
</evidence>
<evidence type="ECO:0000256" key="5">
    <source>
        <dbReference type="ARBA" id="ARBA00023136"/>
    </source>
</evidence>
<dbReference type="PANTHER" id="PTHR23513">
    <property type="entry name" value="INTEGRAL MEMBRANE EFFLUX PROTEIN-RELATED"/>
    <property type="match status" value="1"/>
</dbReference>
<dbReference type="AlphaFoldDB" id="A0A1D7U119"/>
<comment type="subcellular location">
    <subcellularLocation>
        <location evidence="1">Cell membrane</location>
        <topology evidence="1">Multi-pass membrane protein</topology>
    </subcellularLocation>
</comment>
<dbReference type="Gene3D" id="1.20.1250.20">
    <property type="entry name" value="MFS general substrate transporter like domains"/>
    <property type="match status" value="1"/>
</dbReference>
<accession>A0A1D7U119</accession>
<sequence length="407" mass="41382">MSSPVPIALLLAGVSSQFADKLALDTISLAATQGGASPRLVGLLVAAQSAAWLLVSLPAGVFADRIAPRSLVMLGGGLMLAGSLMGAGLLALGLVGWPLGLSTFIAASGPVVIALSIFVLLPRMVAVSTLPSANGRLELGRACFSLAAPLIAGWAVARGMGALGLVLCALAGLVVLVAATRLPGNRPPAQPRQPLHRAIAEGGAFVARHPYLRPIALCAIGWNMAFFAFLAIVTPYAARVLLLAPETIGLASSVYGAGLIVGALSGPILIARLPTGLLLVFGPASSLFGAGLLALAPASLGWPALALAFFLFGFGPILWFITQTSLRQAVTPQGLLGRVSATLTTAMYGMRPVGALAGGLAGEWLGLQIAMLLPVGLFALSTLAILASRMPGLRTMPEGEMMPMVRA</sequence>
<feature type="transmembrane region" description="Helical" evidence="6">
    <location>
        <begin position="163"/>
        <end position="182"/>
    </location>
</feature>
<proteinExistence type="predicted"/>
<dbReference type="InterPro" id="IPR011701">
    <property type="entry name" value="MFS"/>
</dbReference>
<feature type="transmembrane region" description="Helical" evidence="6">
    <location>
        <begin position="40"/>
        <end position="59"/>
    </location>
</feature>
<dbReference type="STRING" id="1526658.BHK69_11900"/>
<feature type="transmembrane region" description="Helical" evidence="6">
    <location>
        <begin position="250"/>
        <end position="270"/>
    </location>
</feature>
<protein>
    <recommendedName>
        <fullName evidence="9">Major facilitator superfamily (MFS) profile domain-containing protein</fullName>
    </recommendedName>
</protein>
<feature type="transmembrane region" description="Helical" evidence="6">
    <location>
        <begin position="103"/>
        <end position="127"/>
    </location>
</feature>
<evidence type="ECO:0008006" key="9">
    <source>
        <dbReference type="Google" id="ProtNLM"/>
    </source>
</evidence>
<feature type="transmembrane region" description="Helical" evidence="6">
    <location>
        <begin position="302"/>
        <end position="322"/>
    </location>
</feature>
<organism evidence="7 8">
    <name type="scientific">Bosea vaviloviae</name>
    <dbReference type="NCBI Taxonomy" id="1526658"/>
    <lineage>
        <taxon>Bacteria</taxon>
        <taxon>Pseudomonadati</taxon>
        <taxon>Pseudomonadota</taxon>
        <taxon>Alphaproteobacteria</taxon>
        <taxon>Hyphomicrobiales</taxon>
        <taxon>Boseaceae</taxon>
        <taxon>Bosea</taxon>
    </lineage>
</organism>
<dbReference type="CDD" id="cd06173">
    <property type="entry name" value="MFS_MefA_like"/>
    <property type="match status" value="1"/>
</dbReference>
<dbReference type="RefSeq" id="WP_069690286.1">
    <property type="nucleotide sequence ID" value="NZ_CP017147.1"/>
</dbReference>
<dbReference type="Proteomes" id="UP000094969">
    <property type="component" value="Chromosome"/>
</dbReference>
<feature type="transmembrane region" description="Helical" evidence="6">
    <location>
        <begin position="365"/>
        <end position="387"/>
    </location>
</feature>
<feature type="transmembrane region" description="Helical" evidence="6">
    <location>
        <begin position="215"/>
        <end position="238"/>
    </location>
</feature>
<feature type="transmembrane region" description="Helical" evidence="6">
    <location>
        <begin position="71"/>
        <end position="97"/>
    </location>
</feature>
<dbReference type="GO" id="GO:0005886">
    <property type="term" value="C:plasma membrane"/>
    <property type="evidence" value="ECO:0007669"/>
    <property type="project" value="UniProtKB-SubCell"/>
</dbReference>
<evidence type="ECO:0000256" key="2">
    <source>
        <dbReference type="ARBA" id="ARBA00022475"/>
    </source>
</evidence>
<evidence type="ECO:0000256" key="6">
    <source>
        <dbReference type="SAM" id="Phobius"/>
    </source>
</evidence>
<reference evidence="7 8" key="1">
    <citation type="journal article" date="2015" name="Antonie Van Leeuwenhoek">
        <title>Bosea vaviloviae sp. nov., a new species of slow-growing rhizobia isolated from nodules of the relict species Vavilovia formosa (Stev.) Fed.</title>
        <authorList>
            <person name="Safronova V.I."/>
            <person name="Kuznetsova I.G."/>
            <person name="Sazanova A.L."/>
            <person name="Kimeklis A.K."/>
            <person name="Belimov A.A."/>
            <person name="Andronov E.E."/>
            <person name="Pinaev A.G."/>
            <person name="Chizhevskaya E.P."/>
            <person name="Pukhaev A.R."/>
            <person name="Popov K.P."/>
            <person name="Willems A."/>
            <person name="Tikhonovich I.A."/>
        </authorList>
    </citation>
    <scope>NUCLEOTIDE SEQUENCE [LARGE SCALE GENOMIC DNA]</scope>
    <source>
        <strain evidence="7 8">Vaf18</strain>
    </source>
</reference>
<dbReference type="Pfam" id="PF07690">
    <property type="entry name" value="MFS_1"/>
    <property type="match status" value="1"/>
</dbReference>
<evidence type="ECO:0000313" key="8">
    <source>
        <dbReference type="Proteomes" id="UP000094969"/>
    </source>
</evidence>
<feature type="transmembrane region" description="Helical" evidence="6">
    <location>
        <begin position="334"/>
        <end position="353"/>
    </location>
</feature>
<keyword evidence="5 6" id="KW-0472">Membrane</keyword>
<dbReference type="KEGG" id="bvv:BHK69_11900"/>
<dbReference type="GO" id="GO:0022857">
    <property type="term" value="F:transmembrane transporter activity"/>
    <property type="evidence" value="ECO:0007669"/>
    <property type="project" value="InterPro"/>
</dbReference>
<evidence type="ECO:0000256" key="3">
    <source>
        <dbReference type="ARBA" id="ARBA00022692"/>
    </source>
</evidence>
<name>A0A1D7U119_9HYPH</name>